<comment type="caution">
    <text evidence="1">The sequence shown here is derived from an EMBL/GenBank/DDBJ whole genome shotgun (WGS) entry which is preliminary data.</text>
</comment>
<dbReference type="EMBL" id="JABXIY010000025">
    <property type="protein sequence ID" value="NVK97236.1"/>
    <property type="molecule type" value="Genomic_DNA"/>
</dbReference>
<organism evidence="1 2">
    <name type="scientific">Ruegeria pomeroyi</name>
    <dbReference type="NCBI Taxonomy" id="89184"/>
    <lineage>
        <taxon>Bacteria</taxon>
        <taxon>Pseudomonadati</taxon>
        <taxon>Pseudomonadota</taxon>
        <taxon>Alphaproteobacteria</taxon>
        <taxon>Rhodobacterales</taxon>
        <taxon>Roseobacteraceae</taxon>
        <taxon>Ruegeria</taxon>
    </lineage>
</organism>
<gene>
    <name evidence="1" type="ORF">HW564_09935</name>
</gene>
<dbReference type="InterPro" id="IPR021269">
    <property type="entry name" value="DUF2848"/>
</dbReference>
<name>A0A850LGX4_9RHOB</name>
<evidence type="ECO:0000313" key="1">
    <source>
        <dbReference type="EMBL" id="NVK97236.1"/>
    </source>
</evidence>
<dbReference type="Pfam" id="PF11010">
    <property type="entry name" value="DUF2848"/>
    <property type="match status" value="1"/>
</dbReference>
<evidence type="ECO:0000313" key="2">
    <source>
        <dbReference type="Proteomes" id="UP000565723"/>
    </source>
</evidence>
<dbReference type="OMA" id="SKQMCDK"/>
<dbReference type="Proteomes" id="UP000565723">
    <property type="component" value="Unassembled WGS sequence"/>
</dbReference>
<proteinExistence type="predicted"/>
<dbReference type="AlphaFoldDB" id="A0A850LGX4"/>
<sequence length="217" mass="23367">MKFTAAGTQIDVDIADLVIAGWTGRNADAVQHHIDELARLGVQPPSQVPLFYRVSSTLLVQAPEIEVLGTATSGEIEPLLINHEGTVWLGLGSDHTDREAEALSVAGSKQACPKPVSDMLWRFDEVAARLDTLILRCHVEEGGAWVLYQEGPLAQIRPLPELVAQSGLGAGGAMLCGTLPAIGTVRPATAYRMELVDAAANRSQRLEYRVRTLPIIK</sequence>
<accession>A0A850LGX4</accession>
<dbReference type="RefSeq" id="WP_011046862.1">
    <property type="nucleotide sequence ID" value="NZ_CP076685.1"/>
</dbReference>
<reference evidence="1 2" key="1">
    <citation type="journal article" date="2020" name="Proc. Natl. Acad. Sci. U.S.A.">
        <title>Ecological drivers of bacterial community assembly in synthetic phycospheres.</title>
        <authorList>
            <person name="Fu H."/>
            <person name="Uchimiya M."/>
            <person name="Gore J."/>
            <person name="Moran M.A."/>
        </authorList>
    </citation>
    <scope>NUCLEOTIDE SEQUENCE [LARGE SCALE GENOMIC DNA]</scope>
    <source>
        <strain evidence="1">HF-Din03</strain>
    </source>
</reference>
<protein>
    <submittedName>
        <fullName evidence="1">DUF2848 domain-containing protein</fullName>
    </submittedName>
</protein>